<dbReference type="NCBIfam" id="TIGR00711">
    <property type="entry name" value="efflux_EmrB"/>
    <property type="match status" value="1"/>
</dbReference>
<feature type="transmembrane region" description="Helical" evidence="7">
    <location>
        <begin position="433"/>
        <end position="451"/>
    </location>
</feature>
<comment type="subcellular location">
    <subcellularLocation>
        <location evidence="1">Cell membrane</location>
        <topology evidence="1">Multi-pass membrane protein</topology>
    </subcellularLocation>
</comment>
<dbReference type="Proteomes" id="UP000614410">
    <property type="component" value="Unassembled WGS sequence"/>
</dbReference>
<protein>
    <submittedName>
        <fullName evidence="9">DHA2 family efflux MFS transporter permease subunit</fullName>
    </submittedName>
</protein>
<feature type="transmembrane region" description="Helical" evidence="7">
    <location>
        <begin position="355"/>
        <end position="380"/>
    </location>
</feature>
<dbReference type="InterPro" id="IPR004638">
    <property type="entry name" value="EmrB-like"/>
</dbReference>
<feature type="transmembrane region" description="Helical" evidence="7">
    <location>
        <begin position="296"/>
        <end position="319"/>
    </location>
</feature>
<evidence type="ECO:0000259" key="8">
    <source>
        <dbReference type="PROSITE" id="PS50850"/>
    </source>
</evidence>
<feature type="transmembrane region" description="Helical" evidence="7">
    <location>
        <begin position="331"/>
        <end position="349"/>
    </location>
</feature>
<dbReference type="PANTHER" id="PTHR42718">
    <property type="entry name" value="MAJOR FACILITATOR SUPERFAMILY MULTIDRUG TRANSPORTER MFSC"/>
    <property type="match status" value="1"/>
</dbReference>
<comment type="caution">
    <text evidence="9">The sequence shown here is derived from an EMBL/GenBank/DDBJ whole genome shotgun (WGS) entry which is preliminary data.</text>
</comment>
<dbReference type="InterPro" id="IPR020846">
    <property type="entry name" value="MFS_dom"/>
</dbReference>
<dbReference type="GO" id="GO:0005886">
    <property type="term" value="C:plasma membrane"/>
    <property type="evidence" value="ECO:0007669"/>
    <property type="project" value="UniProtKB-SubCell"/>
</dbReference>
<evidence type="ECO:0000313" key="9">
    <source>
        <dbReference type="EMBL" id="MBJ7609062.1"/>
    </source>
</evidence>
<dbReference type="GO" id="GO:0022857">
    <property type="term" value="F:transmembrane transporter activity"/>
    <property type="evidence" value="ECO:0007669"/>
    <property type="project" value="InterPro"/>
</dbReference>
<evidence type="ECO:0000256" key="6">
    <source>
        <dbReference type="ARBA" id="ARBA00023136"/>
    </source>
</evidence>
<evidence type="ECO:0000256" key="7">
    <source>
        <dbReference type="SAM" id="Phobius"/>
    </source>
</evidence>
<name>A0A934KPX8_9BACT</name>
<feature type="transmembrane region" description="Helical" evidence="7">
    <location>
        <begin position="12"/>
        <end position="38"/>
    </location>
</feature>
<keyword evidence="2" id="KW-0813">Transport</keyword>
<feature type="transmembrane region" description="Helical" evidence="7">
    <location>
        <begin position="50"/>
        <end position="70"/>
    </location>
</feature>
<dbReference type="InterPro" id="IPR036259">
    <property type="entry name" value="MFS_trans_sf"/>
</dbReference>
<accession>A0A934KPX8</accession>
<feature type="transmembrane region" description="Helical" evidence="7">
    <location>
        <begin position="223"/>
        <end position="246"/>
    </location>
</feature>
<feature type="transmembrane region" description="Helical" evidence="7">
    <location>
        <begin position="164"/>
        <end position="187"/>
    </location>
</feature>
<organism evidence="9 10">
    <name type="scientific">Candidatus Amunia macphersoniae</name>
    <dbReference type="NCBI Taxonomy" id="3127014"/>
    <lineage>
        <taxon>Bacteria</taxon>
        <taxon>Bacillati</taxon>
        <taxon>Candidatus Dormiibacterota</taxon>
        <taxon>Candidatus Dormibacteria</taxon>
        <taxon>Candidatus Aeolococcales</taxon>
        <taxon>Candidatus Aeolococcaceae</taxon>
        <taxon>Candidatus Amunia</taxon>
    </lineage>
</organism>
<evidence type="ECO:0000256" key="2">
    <source>
        <dbReference type="ARBA" id="ARBA00022448"/>
    </source>
</evidence>
<dbReference type="Gene3D" id="1.20.1250.20">
    <property type="entry name" value="MFS general substrate transporter like domains"/>
    <property type="match status" value="1"/>
</dbReference>
<keyword evidence="4 7" id="KW-0812">Transmembrane</keyword>
<evidence type="ECO:0000256" key="3">
    <source>
        <dbReference type="ARBA" id="ARBA00022475"/>
    </source>
</evidence>
<keyword evidence="6 7" id="KW-0472">Membrane</keyword>
<keyword evidence="5 7" id="KW-1133">Transmembrane helix</keyword>
<gene>
    <name evidence="9" type="ORF">JF887_06480</name>
</gene>
<feature type="transmembrane region" description="Helical" evidence="7">
    <location>
        <begin position="79"/>
        <end position="100"/>
    </location>
</feature>
<feature type="transmembrane region" description="Helical" evidence="7">
    <location>
        <begin position="267"/>
        <end position="290"/>
    </location>
</feature>
<evidence type="ECO:0000256" key="5">
    <source>
        <dbReference type="ARBA" id="ARBA00022989"/>
    </source>
</evidence>
<sequence>MSRIRPTAEQVVAIIYVTAMFMSIMDTTIVNVGLPAFARDFHVSPPATDGVVVGYLVSLAVWIPASGWIGDRYGTKRTFLFALGLFTAASIACGLSQSVLQLVISRVIQGIGGGMLTPTGTAMLFRAFPPARRARAARILVIPTVMAPALGPVIGGALVDNLSWRWVFFVNVPIGMAAFGFGLLALTEHRERAREPFDVFGFLLAGSGFGLLLFALSEAAADGWTSLLVVATGASGVALVVTLVAVELRRSAPMIDFRILRHRLFGVINLASLFAASGFIGLLFITTIYLQAARGFSALAAGSSTAPEAIGVLVASQLVGRIYPRIGPRRLMVSGMALVAAATVLLSAVMTGDLWVFRAVMFLIGIGWAFVVIPMNAGAFAEISPRDTGRASALYNAQRQLAAALGVATLATIVGSQLNSGAITGNVGVFREAFLVAAAFALAGAVVALGIRDSDAASTMRLARPEPTPVSVA</sequence>
<proteinExistence type="predicted"/>
<dbReference type="PRINTS" id="PR01036">
    <property type="entry name" value="TCRTETB"/>
</dbReference>
<feature type="transmembrane region" description="Helical" evidence="7">
    <location>
        <begin position="199"/>
        <end position="217"/>
    </location>
</feature>
<feature type="transmembrane region" description="Helical" evidence="7">
    <location>
        <begin position="106"/>
        <end position="125"/>
    </location>
</feature>
<dbReference type="PROSITE" id="PS50850">
    <property type="entry name" value="MFS"/>
    <property type="match status" value="1"/>
</dbReference>
<dbReference type="EMBL" id="JAEKNN010000029">
    <property type="protein sequence ID" value="MBJ7609062.1"/>
    <property type="molecule type" value="Genomic_DNA"/>
</dbReference>
<dbReference type="InterPro" id="IPR011701">
    <property type="entry name" value="MFS"/>
</dbReference>
<evidence type="ECO:0000256" key="4">
    <source>
        <dbReference type="ARBA" id="ARBA00022692"/>
    </source>
</evidence>
<dbReference type="PANTHER" id="PTHR42718:SF46">
    <property type="entry name" value="BLR6921 PROTEIN"/>
    <property type="match status" value="1"/>
</dbReference>
<feature type="domain" description="Major facilitator superfamily (MFS) profile" evidence="8">
    <location>
        <begin position="12"/>
        <end position="456"/>
    </location>
</feature>
<dbReference type="SUPFAM" id="SSF103473">
    <property type="entry name" value="MFS general substrate transporter"/>
    <property type="match status" value="1"/>
</dbReference>
<evidence type="ECO:0000256" key="1">
    <source>
        <dbReference type="ARBA" id="ARBA00004651"/>
    </source>
</evidence>
<reference evidence="9 10" key="1">
    <citation type="submission" date="2020-10" db="EMBL/GenBank/DDBJ databases">
        <title>Ca. Dormibacterota MAGs.</title>
        <authorList>
            <person name="Montgomery K."/>
        </authorList>
    </citation>
    <scope>NUCLEOTIDE SEQUENCE [LARGE SCALE GENOMIC DNA]</scope>
    <source>
        <strain evidence="9">Mitchell_Peninsula_5</strain>
    </source>
</reference>
<evidence type="ECO:0000313" key="10">
    <source>
        <dbReference type="Proteomes" id="UP000614410"/>
    </source>
</evidence>
<feature type="transmembrane region" description="Helical" evidence="7">
    <location>
        <begin position="137"/>
        <end position="158"/>
    </location>
</feature>
<dbReference type="Gene3D" id="1.20.1720.10">
    <property type="entry name" value="Multidrug resistance protein D"/>
    <property type="match status" value="1"/>
</dbReference>
<keyword evidence="3" id="KW-1003">Cell membrane</keyword>
<dbReference type="AlphaFoldDB" id="A0A934KPX8"/>
<dbReference type="Pfam" id="PF07690">
    <property type="entry name" value="MFS_1"/>
    <property type="match status" value="1"/>
</dbReference>
<feature type="transmembrane region" description="Helical" evidence="7">
    <location>
        <begin position="401"/>
        <end position="418"/>
    </location>
</feature>